<comment type="caution">
    <text evidence="1">The sequence shown here is derived from an EMBL/GenBank/DDBJ whole genome shotgun (WGS) entry which is preliminary data.</text>
</comment>
<evidence type="ECO:0000313" key="1">
    <source>
        <dbReference type="EMBL" id="KAH3738601.1"/>
    </source>
</evidence>
<dbReference type="Proteomes" id="UP000828390">
    <property type="component" value="Unassembled WGS sequence"/>
</dbReference>
<reference evidence="1" key="1">
    <citation type="journal article" date="2019" name="bioRxiv">
        <title>The Genome of the Zebra Mussel, Dreissena polymorpha: A Resource for Invasive Species Research.</title>
        <authorList>
            <person name="McCartney M.A."/>
            <person name="Auch B."/>
            <person name="Kono T."/>
            <person name="Mallez S."/>
            <person name="Zhang Y."/>
            <person name="Obille A."/>
            <person name="Becker A."/>
            <person name="Abrahante J.E."/>
            <person name="Garbe J."/>
            <person name="Badalamenti J.P."/>
            <person name="Herman A."/>
            <person name="Mangelson H."/>
            <person name="Liachko I."/>
            <person name="Sullivan S."/>
            <person name="Sone E.D."/>
            <person name="Koren S."/>
            <person name="Silverstein K.A.T."/>
            <person name="Beckman K.B."/>
            <person name="Gohl D.M."/>
        </authorList>
    </citation>
    <scope>NUCLEOTIDE SEQUENCE</scope>
    <source>
        <strain evidence="1">Duluth1</strain>
        <tissue evidence="1">Whole animal</tissue>
    </source>
</reference>
<dbReference type="AlphaFoldDB" id="A0A9D4D3S8"/>
<dbReference type="EMBL" id="JAIWYP010000011">
    <property type="protein sequence ID" value="KAH3738601.1"/>
    <property type="molecule type" value="Genomic_DNA"/>
</dbReference>
<organism evidence="1 2">
    <name type="scientific">Dreissena polymorpha</name>
    <name type="common">Zebra mussel</name>
    <name type="synonym">Mytilus polymorpha</name>
    <dbReference type="NCBI Taxonomy" id="45954"/>
    <lineage>
        <taxon>Eukaryota</taxon>
        <taxon>Metazoa</taxon>
        <taxon>Spiralia</taxon>
        <taxon>Lophotrochozoa</taxon>
        <taxon>Mollusca</taxon>
        <taxon>Bivalvia</taxon>
        <taxon>Autobranchia</taxon>
        <taxon>Heteroconchia</taxon>
        <taxon>Euheterodonta</taxon>
        <taxon>Imparidentia</taxon>
        <taxon>Neoheterodontei</taxon>
        <taxon>Myida</taxon>
        <taxon>Dreissenoidea</taxon>
        <taxon>Dreissenidae</taxon>
        <taxon>Dreissena</taxon>
    </lineage>
</organism>
<keyword evidence="2" id="KW-1185">Reference proteome</keyword>
<accession>A0A9D4D3S8</accession>
<sequence length="129" mass="15097">MKGTYILQSTRARFNKSEVDPTCRILLCNYAEETMLHILLECPGLDIVRKPILSDIKYEVNLLSCKATKLWDEHSLEEQVNIITDCTSLYTCDRMQAERLEGVEFQCKRLIFSLHNERYKHLKLSDKTP</sequence>
<name>A0A9D4D3S8_DREPO</name>
<gene>
    <name evidence="1" type="ORF">DPMN_045239</name>
</gene>
<reference evidence="1" key="2">
    <citation type="submission" date="2020-11" db="EMBL/GenBank/DDBJ databases">
        <authorList>
            <person name="McCartney M.A."/>
            <person name="Auch B."/>
            <person name="Kono T."/>
            <person name="Mallez S."/>
            <person name="Becker A."/>
            <person name="Gohl D.M."/>
            <person name="Silverstein K.A.T."/>
            <person name="Koren S."/>
            <person name="Bechman K.B."/>
            <person name="Herman A."/>
            <person name="Abrahante J.E."/>
            <person name="Garbe J."/>
        </authorList>
    </citation>
    <scope>NUCLEOTIDE SEQUENCE</scope>
    <source>
        <strain evidence="1">Duluth1</strain>
        <tissue evidence="1">Whole animal</tissue>
    </source>
</reference>
<evidence type="ECO:0000313" key="2">
    <source>
        <dbReference type="Proteomes" id="UP000828390"/>
    </source>
</evidence>
<proteinExistence type="predicted"/>
<protein>
    <submittedName>
        <fullName evidence="1">Uncharacterized protein</fullName>
    </submittedName>
</protein>